<dbReference type="HOGENOM" id="CLU_3206425_0_0_6"/>
<feature type="region of interest" description="Disordered" evidence="1">
    <location>
        <begin position="1"/>
        <end position="45"/>
    </location>
</feature>
<dbReference type="AlphaFoldDB" id="L0E0T8"/>
<evidence type="ECO:0000313" key="2">
    <source>
        <dbReference type="EMBL" id="AGA34835.1"/>
    </source>
</evidence>
<feature type="compositionally biased region" description="Basic and acidic residues" evidence="1">
    <location>
        <begin position="1"/>
        <end position="12"/>
    </location>
</feature>
<proteinExistence type="predicted"/>
<gene>
    <name evidence="2" type="ordered locus">TVNIR_3198</name>
</gene>
<dbReference type="EMBL" id="CP003989">
    <property type="protein sequence ID" value="AGA34835.1"/>
    <property type="molecule type" value="Genomic_DNA"/>
</dbReference>
<protein>
    <submittedName>
        <fullName evidence="2">Uncharacterized protein</fullName>
    </submittedName>
</protein>
<keyword evidence="3" id="KW-1185">Reference proteome</keyword>
<name>L0E0T8_THIND</name>
<accession>L0E0T8</accession>
<dbReference type="STRING" id="1255043.TVNIR_3198"/>
<evidence type="ECO:0000256" key="1">
    <source>
        <dbReference type="SAM" id="MobiDB-lite"/>
    </source>
</evidence>
<reference evidence="2" key="1">
    <citation type="submission" date="2015-12" db="EMBL/GenBank/DDBJ databases">
        <authorList>
            <person name="Tikhonova T.V."/>
            <person name="Pavlov A.R."/>
            <person name="Beletsky A.V."/>
            <person name="Mardanov A.V."/>
            <person name="Sorokin D.Y."/>
            <person name="Ravin N.V."/>
            <person name="Popov V.O."/>
        </authorList>
    </citation>
    <scope>NUCLEOTIDE SEQUENCE</scope>
    <source>
        <strain evidence="2">DSM 14787</strain>
    </source>
</reference>
<sequence length="45" mass="5271">MEDNRPELKPFRFADGQPPTVNEKNDFRANTIPHRTNHRPKETAP</sequence>
<dbReference type="KEGG" id="tni:TVNIR_3198"/>
<dbReference type="Proteomes" id="UP000010809">
    <property type="component" value="Chromosome"/>
</dbReference>
<evidence type="ECO:0000313" key="3">
    <source>
        <dbReference type="Proteomes" id="UP000010809"/>
    </source>
</evidence>
<organism evidence="2 3">
    <name type="scientific">Thioalkalivibrio nitratireducens (strain DSM 14787 / UNIQEM 213 / ALEN2)</name>
    <dbReference type="NCBI Taxonomy" id="1255043"/>
    <lineage>
        <taxon>Bacteria</taxon>
        <taxon>Pseudomonadati</taxon>
        <taxon>Pseudomonadota</taxon>
        <taxon>Gammaproteobacteria</taxon>
        <taxon>Chromatiales</taxon>
        <taxon>Ectothiorhodospiraceae</taxon>
        <taxon>Thioalkalivibrio</taxon>
    </lineage>
</organism>